<evidence type="ECO:0000259" key="5">
    <source>
        <dbReference type="PROSITE" id="PS50932"/>
    </source>
</evidence>
<name>A0ABM8YMV2_9BACI</name>
<dbReference type="Gene3D" id="1.10.260.40">
    <property type="entry name" value="lambda repressor-like DNA-binding domains"/>
    <property type="match status" value="1"/>
</dbReference>
<keyword evidence="4" id="KW-0804">Transcription</keyword>
<keyword evidence="2" id="KW-0805">Transcription regulation</keyword>
<evidence type="ECO:0000256" key="3">
    <source>
        <dbReference type="ARBA" id="ARBA00023125"/>
    </source>
</evidence>
<dbReference type="SMART" id="SM00354">
    <property type="entry name" value="HTH_LACI"/>
    <property type="match status" value="1"/>
</dbReference>
<dbReference type="Pfam" id="PF00532">
    <property type="entry name" value="Peripla_BP_1"/>
    <property type="match status" value="1"/>
</dbReference>
<comment type="caution">
    <text evidence="6">The sequence shown here is derived from an EMBL/GenBank/DDBJ whole genome shotgun (WGS) entry which is preliminary data.</text>
</comment>
<dbReference type="CDD" id="cd01392">
    <property type="entry name" value="HTH_LacI"/>
    <property type="match status" value="1"/>
</dbReference>
<dbReference type="InterPro" id="IPR010982">
    <property type="entry name" value="Lambda_DNA-bd_dom_sf"/>
</dbReference>
<reference evidence="6 7" key="1">
    <citation type="submission" date="2021-10" db="EMBL/GenBank/DDBJ databases">
        <authorList>
            <person name="Criscuolo A."/>
        </authorList>
    </citation>
    <scope>NUCLEOTIDE SEQUENCE [LARGE SCALE GENOMIC DNA]</scope>
    <source>
        <strain evidence="7">CIP 111883</strain>
    </source>
</reference>
<dbReference type="RefSeq" id="WP_230501089.1">
    <property type="nucleotide sequence ID" value="NZ_CAKJTJ010000008.1"/>
</dbReference>
<accession>A0ABM8YMV2</accession>
<feature type="domain" description="HTH lacI-type" evidence="5">
    <location>
        <begin position="5"/>
        <end position="59"/>
    </location>
</feature>
<sequence length="339" mass="38108">MKKKPTIEDVAKAANVSVATVSRVVNRQGGVRKATEERIVRAIDELNYVRSAIARSMVRKETKTIGVIIPDFTNPFFSEVISGLQKSALGQNYFTLISSSNESKMIESEIIQHYIERGVDGLVVTTADEKGDHLDPVIKAGIPIVAVDRQLKNYEVDTVLTGNREGAYEAVKHLISRGHTDIAIIRGPQGTTPGLERYRGFERAMKEYDLPIREEWIGEGDFMEGSGFACAKRFYEASKRPTAIFSSNNKMSIGAVKALQHLNWKIAEEIAFVGFDDIEIATFIKPNLTMVSRHMRNLGEIAFQLLHDRMKNNQEVSTVKRQHILSPFLIVRDSCQKFY</sequence>
<evidence type="ECO:0000313" key="7">
    <source>
        <dbReference type="Proteomes" id="UP000789833"/>
    </source>
</evidence>
<gene>
    <name evidence="6" type="primary">ccpA_1</name>
    <name evidence="6" type="ORF">BACCIP111883_01963</name>
</gene>
<dbReference type="PROSITE" id="PS00356">
    <property type="entry name" value="HTH_LACI_1"/>
    <property type="match status" value="1"/>
</dbReference>
<dbReference type="PANTHER" id="PTHR30146:SF148">
    <property type="entry name" value="HTH-TYPE TRANSCRIPTIONAL REPRESSOR PURR-RELATED"/>
    <property type="match status" value="1"/>
</dbReference>
<dbReference type="InterPro" id="IPR001761">
    <property type="entry name" value="Peripla_BP/Lac1_sug-bd_dom"/>
</dbReference>
<dbReference type="Proteomes" id="UP000789833">
    <property type="component" value="Unassembled WGS sequence"/>
</dbReference>
<protein>
    <submittedName>
        <fullName evidence="6">Catabolite control protein A</fullName>
    </submittedName>
</protein>
<organism evidence="6 7">
    <name type="scientific">Sutcliffiella rhizosphaerae</name>
    <dbReference type="NCBI Taxonomy" id="2880967"/>
    <lineage>
        <taxon>Bacteria</taxon>
        <taxon>Bacillati</taxon>
        <taxon>Bacillota</taxon>
        <taxon>Bacilli</taxon>
        <taxon>Bacillales</taxon>
        <taxon>Bacillaceae</taxon>
        <taxon>Sutcliffiella</taxon>
    </lineage>
</organism>
<dbReference type="Pfam" id="PF00356">
    <property type="entry name" value="LacI"/>
    <property type="match status" value="1"/>
</dbReference>
<dbReference type="Gene3D" id="3.40.50.2300">
    <property type="match status" value="2"/>
</dbReference>
<keyword evidence="1" id="KW-0678">Repressor</keyword>
<evidence type="ECO:0000256" key="2">
    <source>
        <dbReference type="ARBA" id="ARBA00023015"/>
    </source>
</evidence>
<keyword evidence="7" id="KW-1185">Reference proteome</keyword>
<dbReference type="SUPFAM" id="SSF53822">
    <property type="entry name" value="Periplasmic binding protein-like I"/>
    <property type="match status" value="1"/>
</dbReference>
<dbReference type="PROSITE" id="PS50932">
    <property type="entry name" value="HTH_LACI_2"/>
    <property type="match status" value="1"/>
</dbReference>
<evidence type="ECO:0000256" key="1">
    <source>
        <dbReference type="ARBA" id="ARBA00022491"/>
    </source>
</evidence>
<dbReference type="PANTHER" id="PTHR30146">
    <property type="entry name" value="LACI-RELATED TRANSCRIPTIONAL REPRESSOR"/>
    <property type="match status" value="1"/>
</dbReference>
<proteinExistence type="predicted"/>
<dbReference type="InterPro" id="IPR000843">
    <property type="entry name" value="HTH_LacI"/>
</dbReference>
<dbReference type="CDD" id="cd06267">
    <property type="entry name" value="PBP1_LacI_sugar_binding-like"/>
    <property type="match status" value="1"/>
</dbReference>
<evidence type="ECO:0000256" key="4">
    <source>
        <dbReference type="ARBA" id="ARBA00023163"/>
    </source>
</evidence>
<dbReference type="SUPFAM" id="SSF47413">
    <property type="entry name" value="lambda repressor-like DNA-binding domains"/>
    <property type="match status" value="1"/>
</dbReference>
<dbReference type="EMBL" id="CAKJTJ010000008">
    <property type="protein sequence ID" value="CAG9621191.1"/>
    <property type="molecule type" value="Genomic_DNA"/>
</dbReference>
<dbReference type="PRINTS" id="PR00036">
    <property type="entry name" value="HTHLACI"/>
</dbReference>
<keyword evidence="3" id="KW-0238">DNA-binding</keyword>
<evidence type="ECO:0000313" key="6">
    <source>
        <dbReference type="EMBL" id="CAG9621191.1"/>
    </source>
</evidence>
<dbReference type="InterPro" id="IPR028082">
    <property type="entry name" value="Peripla_BP_I"/>
</dbReference>